<dbReference type="AlphaFoldDB" id="A0A7S6K794"/>
<protein>
    <submittedName>
        <fullName evidence="4">GH25 muramidase</fullName>
    </submittedName>
</protein>
<proteinExistence type="inferred from homology"/>
<feature type="chain" id="PRO_5030901043" evidence="3">
    <location>
        <begin position="21"/>
        <end position="228"/>
    </location>
</feature>
<dbReference type="GO" id="GO:0003796">
    <property type="term" value="F:lysozyme activity"/>
    <property type="evidence" value="ECO:0007669"/>
    <property type="project" value="InterPro"/>
</dbReference>
<reference evidence="4" key="1">
    <citation type="submission" date="2019-10" db="EMBL/GenBank/DDBJ databases">
        <title>Fungal GH25 muramidases: characterisation of new family members with commercial application.</title>
        <authorList>
            <person name="Moroz O.V."/>
            <person name="Blagova E."/>
            <person name="Taylor E."/>
            <person name="Turkenburg J.P."/>
            <person name="Skov L.K."/>
            <person name="Gippert G.P."/>
            <person name="Schnorr K.M."/>
            <person name="Ming L."/>
            <person name="Ye L."/>
            <person name="Klausen M."/>
            <person name="Cohn M.T."/>
            <person name="Schmidt E.G.W."/>
            <person name="Nymand-Grarup S."/>
            <person name="Davies G.J."/>
            <person name="Wilson K.S."/>
        </authorList>
    </citation>
    <scope>NUCLEOTIDE SEQUENCE</scope>
</reference>
<organism evidence="4">
    <name type="scientific">Hypholoma polytrichi</name>
    <dbReference type="NCBI Taxonomy" id="474412"/>
    <lineage>
        <taxon>Eukaryota</taxon>
        <taxon>Fungi</taxon>
        <taxon>Dikarya</taxon>
        <taxon>Basidiomycota</taxon>
        <taxon>Agaricomycotina</taxon>
        <taxon>Agaricomycetes</taxon>
        <taxon>Agaricomycetidae</taxon>
        <taxon>Agaricales</taxon>
        <taxon>Agaricineae</taxon>
        <taxon>Strophariaceae</taxon>
        <taxon>Hypholoma</taxon>
    </lineage>
</organism>
<keyword evidence="2 3" id="KW-0732">Signal</keyword>
<dbReference type="InterPro" id="IPR002053">
    <property type="entry name" value="Glyco_hydro_25"/>
</dbReference>
<evidence type="ECO:0000256" key="2">
    <source>
        <dbReference type="ARBA" id="ARBA00022729"/>
    </source>
</evidence>
<name>A0A7S6K794_9AGAR</name>
<dbReference type="EMBL" id="MN603155">
    <property type="protein sequence ID" value="QNJ46260.1"/>
    <property type="molecule type" value="Genomic_DNA"/>
</dbReference>
<dbReference type="PANTHER" id="PTHR23208:SF36">
    <property type="entry name" value="LYSOZYME-RELATED"/>
    <property type="match status" value="1"/>
</dbReference>
<evidence type="ECO:0000256" key="3">
    <source>
        <dbReference type="SAM" id="SignalP"/>
    </source>
</evidence>
<dbReference type="InterPro" id="IPR017853">
    <property type="entry name" value="GH"/>
</dbReference>
<dbReference type="GO" id="GO:0016998">
    <property type="term" value="P:cell wall macromolecule catabolic process"/>
    <property type="evidence" value="ECO:0007669"/>
    <property type="project" value="InterPro"/>
</dbReference>
<dbReference type="GO" id="GO:0009253">
    <property type="term" value="P:peptidoglycan catabolic process"/>
    <property type="evidence" value="ECO:0007669"/>
    <property type="project" value="InterPro"/>
</dbReference>
<evidence type="ECO:0000313" key="4">
    <source>
        <dbReference type="EMBL" id="QNJ46260.1"/>
    </source>
</evidence>
<sequence>MAKLLKQLVLLPFLALAAHALVYGVDSSSLVPVATYQKALGEGFTKAVIRGYEEACGVGGEVDPNFVPSYKNARAAGYTDIDMYWFPCNGSTHSCKSYAAQLAAIAAAFSANAMKIGTIWIDIEKDAAICNNWDYGTAGNLAQAKALIAAAKASGFNFGIYSSPGEWSTIFGSTSVVVDNSAPLWFATYNNVQTLTLGTPFGGWSTAVGHQYTDVSASGLFDLNVFAH</sequence>
<comment type="similarity">
    <text evidence="1">Belongs to the glycosyl hydrolase 25 family.</text>
</comment>
<dbReference type="InterPro" id="IPR051595">
    <property type="entry name" value="GH25_Enzymes"/>
</dbReference>
<feature type="signal peptide" evidence="3">
    <location>
        <begin position="1"/>
        <end position="20"/>
    </location>
</feature>
<dbReference type="SUPFAM" id="SSF51445">
    <property type="entry name" value="(Trans)glycosidases"/>
    <property type="match status" value="1"/>
</dbReference>
<accession>A0A7S6K794</accession>
<dbReference type="GO" id="GO:0007165">
    <property type="term" value="P:signal transduction"/>
    <property type="evidence" value="ECO:0007669"/>
    <property type="project" value="TreeGrafter"/>
</dbReference>
<dbReference type="Gene3D" id="3.20.20.80">
    <property type="entry name" value="Glycosidases"/>
    <property type="match status" value="1"/>
</dbReference>
<evidence type="ECO:0000256" key="1">
    <source>
        <dbReference type="ARBA" id="ARBA00010646"/>
    </source>
</evidence>
<dbReference type="PANTHER" id="PTHR23208">
    <property type="entry name" value="LYSOZYME PROTEIN"/>
    <property type="match status" value="1"/>
</dbReference>
<dbReference type="PROSITE" id="PS51904">
    <property type="entry name" value="GLYCOSYL_HYDROL_F25_2"/>
    <property type="match status" value="1"/>
</dbReference>